<proteinExistence type="predicted"/>
<comment type="caution">
    <text evidence="1">The sequence shown here is derived from an EMBL/GenBank/DDBJ whole genome shotgun (WGS) entry which is preliminary data.</text>
</comment>
<dbReference type="AlphaFoldDB" id="A0A0G0RE43"/>
<evidence type="ECO:0000313" key="2">
    <source>
        <dbReference type="Proteomes" id="UP000034531"/>
    </source>
</evidence>
<evidence type="ECO:0000313" key="1">
    <source>
        <dbReference type="EMBL" id="KKR48146.1"/>
    </source>
</evidence>
<dbReference type="Proteomes" id="UP000034531">
    <property type="component" value="Unassembled WGS sequence"/>
</dbReference>
<dbReference type="EMBL" id="LBYI01000047">
    <property type="protein sequence ID" value="KKR48146.1"/>
    <property type="molecule type" value="Genomic_DNA"/>
</dbReference>
<reference evidence="1 2" key="1">
    <citation type="journal article" date="2015" name="Nature">
        <title>rRNA introns, odd ribosomes, and small enigmatic genomes across a large radiation of phyla.</title>
        <authorList>
            <person name="Brown C.T."/>
            <person name="Hug L.A."/>
            <person name="Thomas B.C."/>
            <person name="Sharon I."/>
            <person name="Castelle C.J."/>
            <person name="Singh A."/>
            <person name="Wilkins M.J."/>
            <person name="Williams K.H."/>
            <person name="Banfield J.F."/>
        </authorList>
    </citation>
    <scope>NUCLEOTIDE SEQUENCE [LARGE SCALE GENOMIC DNA]</scope>
</reference>
<sequence length="418" mass="48685">MSSEKISRKSIEYNDSIKDRREYSTERLVWGSDTLKIINLIRNKEFINQELKKSQDKFLRLFSDKYWEDQVSREFRKLMEIAFDDEEFLDALQQDEECREYLLAGDDAIDYADVKKYIHDRKTGVVVGETSYDEPYLLSEAIMSGHLSRMSPRLYERLLRIHNANFKEKQAEIKKLFPVLRDGFLKRISERINDGTVPIKYNDVISRIENIKYEVVDPFIARYEEVGGYFNPSTETVIIASSASVEHINQIFDHEMLHVISGRTDATDTLSEDNIINIRTGIHYGISFGKFGEDELDTLTFVERFRWLNEAITEDNAMKFNNAKAGYYRSERTLYDLLQKSGSIIIPTSIFLEAYFEDYNPDTQANVPNWKILGDAISRAYQPGFLVILDKYIEKNGISNAINAMRSNWRSILENSTN</sequence>
<name>A0A0G0RE43_9BACT</name>
<gene>
    <name evidence="1" type="ORF">UT84_C0047G0005</name>
</gene>
<accession>A0A0G0RE43</accession>
<protein>
    <submittedName>
        <fullName evidence="1">Uncharacterized protein</fullName>
    </submittedName>
</protein>
<organism evidence="1 2">
    <name type="scientific">Candidatus Curtissbacteria bacterium GW2011_GWA1_40_16</name>
    <dbReference type="NCBI Taxonomy" id="1618405"/>
    <lineage>
        <taxon>Bacteria</taxon>
        <taxon>Candidatus Curtissiibacteriota</taxon>
    </lineage>
</organism>